<dbReference type="InParanoid" id="A9A2J3"/>
<dbReference type="STRING" id="436308.Nmar_1336"/>
<dbReference type="EnsemblBacteria" id="ABX13232">
    <property type="protein sequence ID" value="ABX13232"/>
    <property type="gene ID" value="Nmar_1336"/>
</dbReference>
<dbReference type="AlphaFoldDB" id="A9A2J3"/>
<dbReference type="HOGENOM" id="CLU_096705_0_0_2"/>
<organism evidence="1 2">
    <name type="scientific">Nitrosopumilus maritimus (strain SCM1)</name>
    <dbReference type="NCBI Taxonomy" id="436308"/>
    <lineage>
        <taxon>Archaea</taxon>
        <taxon>Nitrososphaerota</taxon>
        <taxon>Nitrososphaeria</taxon>
        <taxon>Nitrosopumilales</taxon>
        <taxon>Nitrosopumilaceae</taxon>
        <taxon>Nitrosopumilus</taxon>
    </lineage>
</organism>
<sequence>MHSLMKYQSEFDYANFGTHDVDEPLSLTFANNEIQISKTNTNQFQYMRISSDSHIRHALDVGDDVKIHICPMLPLNVPEPITSLLYLDLQNPILVGKSVSAEISLKCPIEIGVFAKTPKEDVLVDSFSCDPLLSKFALYGLPTDGDFCKYSKIDDKEKIKPYHHAVVNVKIKNNLDHAVKVGKIVFDASSQNVYYSNNKIIVDSISMEINDEKHATLTVSPCSDNLEKSLRTVPEKSQPFVMDSGYD</sequence>
<dbReference type="Proteomes" id="UP000000792">
    <property type="component" value="Chromosome"/>
</dbReference>
<reference evidence="1 2" key="1">
    <citation type="journal article" date="2010" name="Proc. Natl. Acad. Sci. U.S.A.">
        <title>Nitrosopumilus maritimus genome reveals unique mechanisms for nitrification and autotrophy in globally distributed marine crenarchaea.</title>
        <authorList>
            <person name="Walker C.B."/>
            <person name="de la Torre J.R."/>
            <person name="Klotz M.G."/>
            <person name="Urakawa H."/>
            <person name="Pinel N."/>
            <person name="Arp D.J."/>
            <person name="Brochier-Armanet C."/>
            <person name="Chain P.S."/>
            <person name="Chan P.P."/>
            <person name="Gollabgir A."/>
            <person name="Hemp J."/>
            <person name="Hugler M."/>
            <person name="Karr E.A."/>
            <person name="Konneke M."/>
            <person name="Shin M."/>
            <person name="Lawton T.J."/>
            <person name="Lowe T."/>
            <person name="Martens-Habbena W."/>
            <person name="Sayavedra-Soto L.A."/>
            <person name="Lang D."/>
            <person name="Sievert S.M."/>
            <person name="Rosenzweig A.C."/>
            <person name="Manning G."/>
            <person name="Stahl D.A."/>
        </authorList>
    </citation>
    <scope>NUCLEOTIDE SEQUENCE [LARGE SCALE GENOMIC DNA]</scope>
    <source>
        <strain evidence="1 2">SCM1</strain>
    </source>
</reference>
<dbReference type="InterPro" id="IPR007366">
    <property type="entry name" value="DUF432"/>
</dbReference>
<dbReference type="KEGG" id="nmr:Nmar_1336"/>
<dbReference type="PhylomeDB" id="A9A2J3"/>
<accession>A9A2J3</accession>
<evidence type="ECO:0008006" key="3">
    <source>
        <dbReference type="Google" id="ProtNLM"/>
    </source>
</evidence>
<proteinExistence type="predicted"/>
<gene>
    <name evidence="1" type="ordered locus">Nmar_1336</name>
</gene>
<evidence type="ECO:0000313" key="2">
    <source>
        <dbReference type="Proteomes" id="UP000000792"/>
    </source>
</evidence>
<evidence type="ECO:0000313" key="1">
    <source>
        <dbReference type="EMBL" id="ABX13232.1"/>
    </source>
</evidence>
<dbReference type="EMBL" id="CP000866">
    <property type="protein sequence ID" value="ABX13232.1"/>
    <property type="molecule type" value="Genomic_DNA"/>
</dbReference>
<keyword evidence="2" id="KW-1185">Reference proteome</keyword>
<protein>
    <recommendedName>
        <fullName evidence="3">DUF432 domain-containing protein</fullName>
    </recommendedName>
</protein>
<dbReference type="Pfam" id="PF04254">
    <property type="entry name" value="DUF432"/>
    <property type="match status" value="1"/>
</dbReference>
<dbReference type="eggNOG" id="arCOG01766">
    <property type="taxonomic scope" value="Archaea"/>
</dbReference>
<name>A9A2J3_NITMS</name>
<dbReference type="PIRSF" id="PIRSF019202">
    <property type="entry name" value="UCP019202"/>
    <property type="match status" value="1"/>
</dbReference>